<dbReference type="Proteomes" id="UP001153076">
    <property type="component" value="Unassembled WGS sequence"/>
</dbReference>
<evidence type="ECO:0000256" key="1">
    <source>
        <dbReference type="SAM" id="MobiDB-lite"/>
    </source>
</evidence>
<organism evidence="2 3">
    <name type="scientific">Carnegiea gigantea</name>
    <dbReference type="NCBI Taxonomy" id="171969"/>
    <lineage>
        <taxon>Eukaryota</taxon>
        <taxon>Viridiplantae</taxon>
        <taxon>Streptophyta</taxon>
        <taxon>Embryophyta</taxon>
        <taxon>Tracheophyta</taxon>
        <taxon>Spermatophyta</taxon>
        <taxon>Magnoliopsida</taxon>
        <taxon>eudicotyledons</taxon>
        <taxon>Gunneridae</taxon>
        <taxon>Pentapetalae</taxon>
        <taxon>Caryophyllales</taxon>
        <taxon>Cactineae</taxon>
        <taxon>Cactaceae</taxon>
        <taxon>Cactoideae</taxon>
        <taxon>Echinocereeae</taxon>
        <taxon>Carnegiea</taxon>
    </lineage>
</organism>
<protein>
    <submittedName>
        <fullName evidence="2">Uncharacterized protein</fullName>
    </submittedName>
</protein>
<reference evidence="2" key="1">
    <citation type="submission" date="2022-04" db="EMBL/GenBank/DDBJ databases">
        <title>Carnegiea gigantea Genome sequencing and assembly v2.</title>
        <authorList>
            <person name="Copetti D."/>
            <person name="Sanderson M.J."/>
            <person name="Burquez A."/>
            <person name="Wojciechowski M.F."/>
        </authorList>
    </citation>
    <scope>NUCLEOTIDE SEQUENCE</scope>
    <source>
        <strain evidence="2">SGP5-SGP5p</strain>
        <tissue evidence="2">Aerial part</tissue>
    </source>
</reference>
<name>A0A9Q1QSP5_9CARY</name>
<comment type="caution">
    <text evidence="2">The sequence shown here is derived from an EMBL/GenBank/DDBJ whole genome shotgun (WGS) entry which is preliminary data.</text>
</comment>
<accession>A0A9Q1QSP5</accession>
<feature type="compositionally biased region" description="Basic and acidic residues" evidence="1">
    <location>
        <begin position="145"/>
        <end position="159"/>
    </location>
</feature>
<evidence type="ECO:0000313" key="2">
    <source>
        <dbReference type="EMBL" id="KAJ8453102.1"/>
    </source>
</evidence>
<feature type="region of interest" description="Disordered" evidence="1">
    <location>
        <begin position="145"/>
        <end position="188"/>
    </location>
</feature>
<feature type="region of interest" description="Disordered" evidence="1">
    <location>
        <begin position="264"/>
        <end position="302"/>
    </location>
</feature>
<feature type="compositionally biased region" description="Low complexity" evidence="1">
    <location>
        <begin position="224"/>
        <end position="236"/>
    </location>
</feature>
<keyword evidence="3" id="KW-1185">Reference proteome</keyword>
<dbReference type="AlphaFoldDB" id="A0A9Q1QSP5"/>
<proteinExistence type="predicted"/>
<dbReference type="EMBL" id="JAKOGI010000002">
    <property type="protein sequence ID" value="KAJ8453102.1"/>
    <property type="molecule type" value="Genomic_DNA"/>
</dbReference>
<feature type="region of interest" description="Disordered" evidence="1">
    <location>
        <begin position="211"/>
        <end position="236"/>
    </location>
</feature>
<evidence type="ECO:0000313" key="3">
    <source>
        <dbReference type="Proteomes" id="UP001153076"/>
    </source>
</evidence>
<feature type="compositionally biased region" description="Basic and acidic residues" evidence="1">
    <location>
        <begin position="270"/>
        <end position="285"/>
    </location>
</feature>
<sequence>MTPYLLLIQFELDDKKVGKLYKDQKMARECYYLSLKSLGRKEEPPYRKKAATEATVVLFASREEHGHSRPEPTFEVVHIPLELEDPEWTIQIGKDLNPMIREGISKLLQRYRDMFMFDPFEMSGIVPNIMEHKLCVDSNHKLSKVEQTREERSKEERGSQDFVSSASASSRHELPQNHPAVGPLERTQTKMDEWRMRHLLRSELSLDEPPFSSKHGCCKDQMSTEEAGSSSGSSTTLVGGMPTLAECHESKLAMDTFHGYDTCLPEEEDSRDRELLELSSRKSDWTEGSPVMESLREDFEDA</sequence>
<gene>
    <name evidence="2" type="ORF">Cgig2_014865</name>
</gene>